<evidence type="ECO:0000313" key="2">
    <source>
        <dbReference type="Proteomes" id="UP000676996"/>
    </source>
</evidence>
<dbReference type="Proteomes" id="UP000676996">
    <property type="component" value="Unassembled WGS sequence"/>
</dbReference>
<organism evidence="1 2">
    <name type="scientific">Stakelama marina</name>
    <dbReference type="NCBI Taxonomy" id="2826939"/>
    <lineage>
        <taxon>Bacteria</taxon>
        <taxon>Pseudomonadati</taxon>
        <taxon>Pseudomonadota</taxon>
        <taxon>Alphaproteobacteria</taxon>
        <taxon>Sphingomonadales</taxon>
        <taxon>Sphingomonadaceae</taxon>
        <taxon>Stakelama</taxon>
    </lineage>
</organism>
<sequence>MRRIVNRIITLTLLAVGAPLLVIAAVPAALAFPHHAQFGDVAVYSVDPIPDRMAAILAAADARTSRSAIAAPLGKRSIYLTDGGWRWRLLAPTAQHAFAITRAPFGNSIFNRSDIAHDRVTNGAAVANVRTLSGTIAHETTHLLIAHRYGWLAPFTVANWKAEGYCDYVAGESTLSDAQAARLEREGKNPPALFYYEARRRVARALTADPNVDHLFPK</sequence>
<gene>
    <name evidence="1" type="ORF">J7S20_03445</name>
</gene>
<evidence type="ECO:0000313" key="1">
    <source>
        <dbReference type="EMBL" id="MBR0551557.1"/>
    </source>
</evidence>
<dbReference type="AlphaFoldDB" id="A0A8T4IA74"/>
<protein>
    <submittedName>
        <fullName evidence="1">Uncharacterized protein</fullName>
    </submittedName>
</protein>
<keyword evidence="2" id="KW-1185">Reference proteome</keyword>
<reference evidence="1" key="1">
    <citation type="submission" date="2021-04" db="EMBL/GenBank/DDBJ databases">
        <title>Ouciella asimina sp. nov., isolated from the surface seawater in the hydrothermal field of Okinawa Trough.</title>
        <authorList>
            <person name="Shuang W."/>
        </authorList>
    </citation>
    <scope>NUCLEOTIDE SEQUENCE</scope>
    <source>
        <strain evidence="1">LXI357</strain>
    </source>
</reference>
<comment type="caution">
    <text evidence="1">The sequence shown here is derived from an EMBL/GenBank/DDBJ whole genome shotgun (WGS) entry which is preliminary data.</text>
</comment>
<dbReference type="EMBL" id="JAGRQC010000001">
    <property type="protein sequence ID" value="MBR0551557.1"/>
    <property type="molecule type" value="Genomic_DNA"/>
</dbReference>
<accession>A0A8T4IA74</accession>
<dbReference type="RefSeq" id="WP_284052830.1">
    <property type="nucleotide sequence ID" value="NZ_JAGRQC010000001.1"/>
</dbReference>
<proteinExistence type="predicted"/>
<name>A0A8T4IA74_9SPHN</name>